<dbReference type="PANTHER" id="PTHR43117">
    <property type="entry name" value="OSMOPROTECTANT IMPORT ATP-BINDING PROTEIN OSMV"/>
    <property type="match status" value="1"/>
</dbReference>
<keyword evidence="8" id="KW-1003">Cell membrane</keyword>
<dbReference type="GO" id="GO:0015418">
    <property type="term" value="F:ABC-type quaternary ammonium compound transporting activity"/>
    <property type="evidence" value="ECO:0007669"/>
    <property type="project" value="UniProtKB-EC"/>
</dbReference>
<dbReference type="Pfam" id="PF00571">
    <property type="entry name" value="CBS"/>
    <property type="match status" value="2"/>
</dbReference>
<evidence type="ECO:0000313" key="11">
    <source>
        <dbReference type="EMBL" id="OLR55555.1"/>
    </source>
</evidence>
<feature type="domain" description="CBS" evidence="10">
    <location>
        <begin position="314"/>
        <end position="371"/>
    </location>
</feature>
<evidence type="ECO:0000256" key="6">
    <source>
        <dbReference type="ARBA" id="ARBA00023122"/>
    </source>
</evidence>
<dbReference type="FunFam" id="3.40.50.300:FF:000425">
    <property type="entry name" value="Probable ABC transporter, ATP-binding subunit"/>
    <property type="match status" value="1"/>
</dbReference>
<evidence type="ECO:0000256" key="3">
    <source>
        <dbReference type="ARBA" id="ARBA00022737"/>
    </source>
</evidence>
<dbReference type="RefSeq" id="WP_075712549.1">
    <property type="nucleotide sequence ID" value="NZ_MJIE01000001.1"/>
</dbReference>
<keyword evidence="8" id="KW-0472">Membrane</keyword>
<dbReference type="STRING" id="1261640.BHK98_05455"/>
<evidence type="ECO:0000256" key="4">
    <source>
        <dbReference type="ARBA" id="ARBA00022741"/>
    </source>
</evidence>
<comment type="subunit">
    <text evidence="8">The complex is probably composed of two ATP-binding proteins, two transmembrane proteins and a solute-binding protein.</text>
</comment>
<accession>A0A1Q9JHA4</accession>
<dbReference type="GO" id="GO:0005524">
    <property type="term" value="F:ATP binding"/>
    <property type="evidence" value="ECO:0007669"/>
    <property type="project" value="UniProtKB-UniRule"/>
</dbReference>
<organism evidence="11 12">
    <name type="scientific">Hornefia porci</name>
    <dbReference type="NCBI Taxonomy" id="2652292"/>
    <lineage>
        <taxon>Bacteria</taxon>
        <taxon>Bacillati</taxon>
        <taxon>Bacillota</taxon>
        <taxon>Clostridia</taxon>
        <taxon>Peptostreptococcales</taxon>
        <taxon>Anaerovoracaceae</taxon>
        <taxon>Hornefia</taxon>
    </lineage>
</organism>
<dbReference type="PANTHER" id="PTHR43117:SF4">
    <property type="entry name" value="OSMOPROTECTANT IMPORT ATP-BINDING PROTEIN OSMV"/>
    <property type="match status" value="1"/>
</dbReference>
<comment type="subcellular location">
    <subcellularLocation>
        <location evidence="8">Cell inner membrane</location>
        <topology evidence="8">Peripheral membrane protein</topology>
    </subcellularLocation>
</comment>
<comment type="similarity">
    <text evidence="1 8">Belongs to the ABC transporter superfamily.</text>
</comment>
<keyword evidence="2 8" id="KW-0813">Transport</keyword>
<dbReference type="InterPro" id="IPR003439">
    <property type="entry name" value="ABC_transporter-like_ATP-bd"/>
</dbReference>
<proteinExistence type="inferred from homology"/>
<evidence type="ECO:0000256" key="8">
    <source>
        <dbReference type="RuleBase" id="RU369116"/>
    </source>
</evidence>
<dbReference type="EC" id="7.6.2.9" evidence="8"/>
<dbReference type="GO" id="GO:0016887">
    <property type="term" value="F:ATP hydrolysis activity"/>
    <property type="evidence" value="ECO:0007669"/>
    <property type="project" value="UniProtKB-UniRule"/>
</dbReference>
<dbReference type="AlphaFoldDB" id="A0A1Q9JHA4"/>
<evidence type="ECO:0000259" key="10">
    <source>
        <dbReference type="PROSITE" id="PS51371"/>
    </source>
</evidence>
<dbReference type="Gene3D" id="3.40.50.300">
    <property type="entry name" value="P-loop containing nucleotide triphosphate hydrolases"/>
    <property type="match status" value="1"/>
</dbReference>
<dbReference type="InterPro" id="IPR046342">
    <property type="entry name" value="CBS_dom_sf"/>
</dbReference>
<evidence type="ECO:0000256" key="5">
    <source>
        <dbReference type="ARBA" id="ARBA00022840"/>
    </source>
</evidence>
<reference evidence="11 12" key="1">
    <citation type="journal article" date="2016" name="Appl. Environ. Microbiol.">
        <title>Function and Phylogeny of Bacterial Butyryl Coenzyme A:Acetate Transferases and Their Diversity in the Proximal Colon of Swine.</title>
        <authorList>
            <person name="Trachsel J."/>
            <person name="Bayles D.O."/>
            <person name="Looft T."/>
            <person name="Levine U.Y."/>
            <person name="Allen H.K."/>
        </authorList>
    </citation>
    <scope>NUCLEOTIDE SEQUENCE [LARGE SCALE GENOMIC DNA]</scope>
    <source>
        <strain evidence="11 12">68-3-10</strain>
    </source>
</reference>
<dbReference type="NCBIfam" id="TIGR01186">
    <property type="entry name" value="proV"/>
    <property type="match status" value="1"/>
</dbReference>
<dbReference type="PROSITE" id="PS00211">
    <property type="entry name" value="ABC_TRANSPORTER_1"/>
    <property type="match status" value="1"/>
</dbReference>
<dbReference type="Proteomes" id="UP000187404">
    <property type="component" value="Unassembled WGS sequence"/>
</dbReference>
<dbReference type="Gene3D" id="3.10.580.10">
    <property type="entry name" value="CBS-domain"/>
    <property type="match status" value="1"/>
</dbReference>
<keyword evidence="4 8" id="KW-0547">Nucleotide-binding</keyword>
<dbReference type="GO" id="GO:0031460">
    <property type="term" value="P:glycine betaine transport"/>
    <property type="evidence" value="ECO:0007669"/>
    <property type="project" value="InterPro"/>
</dbReference>
<dbReference type="InterPro" id="IPR017871">
    <property type="entry name" value="ABC_transporter-like_CS"/>
</dbReference>
<keyword evidence="8" id="KW-0997">Cell inner membrane</keyword>
<gene>
    <name evidence="11" type="ORF">BHK98_05455</name>
</gene>
<sequence>MIQLIEVTKAFKNNVVLDRISMDFHDGELTVLIGPSGCGKTTTLKMINRLLPASSGKIIIDGQNIESIDKVKLRRNMGYVIQQGGLFPHMTIRQNIEIIEKLEGKDEYQILKNTEKLMEMVDMDPGEFLDRYPTELSGGQQQRIGVIRALANDPEYVLLDEPFSALDPLTRSSLQDELTELHRKMGKTMIFVTHDMDEAIKIADRICIMKDGHILQYDTPEEILRRPANDFVANFVGFNRIWDSPEYIRVEDFMIREPVTCDAELTAKRCITKLTMRHVDTLLVTGAEDRLLGIINRKSLYSNRQPEKPAREIMLPVKYTAHPEDSILDVLKMIDQTDVSNVPVVDDLGRLVGLLTNSNLVSTLSRQYLEEPAEEVLKND</sequence>
<feature type="domain" description="CBS" evidence="10">
    <location>
        <begin position="254"/>
        <end position="313"/>
    </location>
</feature>
<dbReference type="SMART" id="SM00116">
    <property type="entry name" value="CBS"/>
    <property type="match status" value="2"/>
</dbReference>
<dbReference type="EMBL" id="MJIE01000001">
    <property type="protein sequence ID" value="OLR55555.1"/>
    <property type="molecule type" value="Genomic_DNA"/>
</dbReference>
<dbReference type="GO" id="GO:0006865">
    <property type="term" value="P:amino acid transport"/>
    <property type="evidence" value="ECO:0007669"/>
    <property type="project" value="UniProtKB-UniRule"/>
</dbReference>
<keyword evidence="5 8" id="KW-0067">ATP-binding</keyword>
<evidence type="ECO:0000313" key="12">
    <source>
        <dbReference type="Proteomes" id="UP000187404"/>
    </source>
</evidence>
<evidence type="ECO:0000256" key="1">
    <source>
        <dbReference type="ARBA" id="ARBA00005417"/>
    </source>
</evidence>
<dbReference type="SMART" id="SM00382">
    <property type="entry name" value="AAA"/>
    <property type="match status" value="1"/>
</dbReference>
<dbReference type="PROSITE" id="PS51371">
    <property type="entry name" value="CBS"/>
    <property type="match status" value="2"/>
</dbReference>
<dbReference type="PROSITE" id="PS50893">
    <property type="entry name" value="ABC_TRANSPORTER_2"/>
    <property type="match status" value="1"/>
</dbReference>
<evidence type="ECO:0000259" key="9">
    <source>
        <dbReference type="PROSITE" id="PS50893"/>
    </source>
</evidence>
<evidence type="ECO:0000256" key="2">
    <source>
        <dbReference type="ARBA" id="ARBA00022448"/>
    </source>
</evidence>
<protein>
    <recommendedName>
        <fullName evidence="8">Quaternary amine transport ATP-binding protein</fullName>
        <ecNumber evidence="8">7.6.2.9</ecNumber>
    </recommendedName>
</protein>
<comment type="catalytic activity">
    <reaction evidence="8">
        <text>a quaternary ammonium(out) + ATP + H2O = a quaternary ammonium(in) + ADP + phosphate + H(+)</text>
        <dbReference type="Rhea" id="RHEA:11036"/>
        <dbReference type="ChEBI" id="CHEBI:15377"/>
        <dbReference type="ChEBI" id="CHEBI:15378"/>
        <dbReference type="ChEBI" id="CHEBI:30616"/>
        <dbReference type="ChEBI" id="CHEBI:35267"/>
        <dbReference type="ChEBI" id="CHEBI:43474"/>
        <dbReference type="ChEBI" id="CHEBI:456216"/>
    </reaction>
</comment>
<evidence type="ECO:0000256" key="7">
    <source>
        <dbReference type="PROSITE-ProRule" id="PRU00703"/>
    </source>
</evidence>
<dbReference type="SUPFAM" id="SSF52540">
    <property type="entry name" value="P-loop containing nucleoside triphosphate hydrolases"/>
    <property type="match status" value="1"/>
</dbReference>
<keyword evidence="6 7" id="KW-0129">CBS domain</keyword>
<feature type="domain" description="ABC transporter" evidence="9">
    <location>
        <begin position="2"/>
        <end position="236"/>
    </location>
</feature>
<dbReference type="SUPFAM" id="SSF54631">
    <property type="entry name" value="CBS-domain pair"/>
    <property type="match status" value="1"/>
</dbReference>
<dbReference type="InterPro" id="IPR003593">
    <property type="entry name" value="AAA+_ATPase"/>
</dbReference>
<comment type="caution">
    <text evidence="11">The sequence shown here is derived from an EMBL/GenBank/DDBJ whole genome shotgun (WGS) entry which is preliminary data.</text>
</comment>
<dbReference type="InterPro" id="IPR000644">
    <property type="entry name" value="CBS_dom"/>
</dbReference>
<keyword evidence="12" id="KW-1185">Reference proteome</keyword>
<keyword evidence="3" id="KW-0677">Repeat</keyword>
<name>A0A1Q9JHA4_9FIRM</name>
<dbReference type="OrthoDB" id="9802264at2"/>
<dbReference type="InterPro" id="IPR027417">
    <property type="entry name" value="P-loop_NTPase"/>
</dbReference>
<dbReference type="InterPro" id="IPR005892">
    <property type="entry name" value="Gly-betaine_transp_ATP-bd"/>
</dbReference>
<dbReference type="GO" id="GO:0005886">
    <property type="term" value="C:plasma membrane"/>
    <property type="evidence" value="ECO:0007669"/>
    <property type="project" value="UniProtKB-SubCell"/>
</dbReference>
<dbReference type="Pfam" id="PF00005">
    <property type="entry name" value="ABC_tran"/>
    <property type="match status" value="1"/>
</dbReference>